<dbReference type="Gene3D" id="1.10.1370.10">
    <property type="entry name" value="Neurolysin, domain 3"/>
    <property type="match status" value="1"/>
</dbReference>
<dbReference type="GO" id="GO:0006508">
    <property type="term" value="P:proteolysis"/>
    <property type="evidence" value="ECO:0007669"/>
    <property type="project" value="UniProtKB-KW"/>
</dbReference>
<dbReference type="GO" id="GO:0005758">
    <property type="term" value="C:mitochondrial intermembrane space"/>
    <property type="evidence" value="ECO:0007669"/>
    <property type="project" value="TreeGrafter"/>
</dbReference>
<keyword evidence="10" id="KW-1185">Reference proteome</keyword>
<evidence type="ECO:0000256" key="1">
    <source>
        <dbReference type="ARBA" id="ARBA00006040"/>
    </source>
</evidence>
<dbReference type="InterPro" id="IPR001567">
    <property type="entry name" value="Pept_M3A_M3B_dom"/>
</dbReference>
<dbReference type="GeneID" id="43584812"/>
<evidence type="ECO:0000256" key="5">
    <source>
        <dbReference type="ARBA" id="ARBA00022833"/>
    </source>
</evidence>
<evidence type="ECO:0000256" key="2">
    <source>
        <dbReference type="ARBA" id="ARBA00022670"/>
    </source>
</evidence>
<dbReference type="CDD" id="cd06455">
    <property type="entry name" value="M3A_TOP"/>
    <property type="match status" value="1"/>
</dbReference>
<accession>A0A5E8C3V5</accession>
<dbReference type="Pfam" id="PF01432">
    <property type="entry name" value="Peptidase_M3"/>
    <property type="match status" value="1"/>
</dbReference>
<dbReference type="InterPro" id="IPR024080">
    <property type="entry name" value="Neurolysin/TOP_N"/>
</dbReference>
<dbReference type="Gene3D" id="3.40.390.10">
    <property type="entry name" value="Collagenase (Catalytic Domain)"/>
    <property type="match status" value="1"/>
</dbReference>
<dbReference type="PANTHER" id="PTHR11804:SF84">
    <property type="entry name" value="SACCHAROLYSIN"/>
    <property type="match status" value="1"/>
</dbReference>
<dbReference type="RefSeq" id="XP_031856603.1">
    <property type="nucleotide sequence ID" value="XM_032000712.1"/>
</dbReference>
<gene>
    <name evidence="9" type="ORF">SAPINGB_P005998</name>
</gene>
<reference evidence="9 10" key="1">
    <citation type="submission" date="2019-09" db="EMBL/GenBank/DDBJ databases">
        <authorList>
            <person name="Brejova B."/>
        </authorList>
    </citation>
    <scope>NUCLEOTIDE SEQUENCE [LARGE SCALE GENOMIC DNA]</scope>
</reference>
<dbReference type="PANTHER" id="PTHR11804">
    <property type="entry name" value="PROTEASE M3 THIMET OLIGOPEPTIDASE-RELATED"/>
    <property type="match status" value="1"/>
</dbReference>
<evidence type="ECO:0000256" key="6">
    <source>
        <dbReference type="ARBA" id="ARBA00023049"/>
    </source>
</evidence>
<keyword evidence="3 7" id="KW-0479">Metal-binding</keyword>
<evidence type="ECO:0000256" key="3">
    <source>
        <dbReference type="ARBA" id="ARBA00022723"/>
    </source>
</evidence>
<dbReference type="InterPro" id="IPR045090">
    <property type="entry name" value="Pept_M3A_M3B"/>
</dbReference>
<dbReference type="Proteomes" id="UP000398389">
    <property type="component" value="Unassembled WGS sequence"/>
</dbReference>
<keyword evidence="5 7" id="KW-0862">Zinc</keyword>
<dbReference type="AlphaFoldDB" id="A0A5E8C3V5"/>
<keyword evidence="4 7" id="KW-0378">Hydrolase</keyword>
<dbReference type="OrthoDB" id="534666at2759"/>
<evidence type="ECO:0000256" key="7">
    <source>
        <dbReference type="RuleBase" id="RU003435"/>
    </source>
</evidence>
<dbReference type="GO" id="GO:0046872">
    <property type="term" value="F:metal ion binding"/>
    <property type="evidence" value="ECO:0007669"/>
    <property type="project" value="UniProtKB-UniRule"/>
</dbReference>
<dbReference type="InterPro" id="IPR024079">
    <property type="entry name" value="MetalloPept_cat_dom_sf"/>
</dbReference>
<evidence type="ECO:0000313" key="10">
    <source>
        <dbReference type="Proteomes" id="UP000398389"/>
    </source>
</evidence>
<keyword evidence="2 7" id="KW-0645">Protease</keyword>
<dbReference type="InterPro" id="IPR024077">
    <property type="entry name" value="Neurolysin/TOP_dom2"/>
</dbReference>
<proteinExistence type="inferred from homology"/>
<dbReference type="Gene3D" id="1.20.1050.40">
    <property type="entry name" value="Endopeptidase. Chain P, domain 1"/>
    <property type="match status" value="1"/>
</dbReference>
<dbReference type="GO" id="GO:0006518">
    <property type="term" value="P:peptide metabolic process"/>
    <property type="evidence" value="ECO:0007669"/>
    <property type="project" value="TreeGrafter"/>
</dbReference>
<comment type="cofactor">
    <cofactor evidence="7">
        <name>Zn(2+)</name>
        <dbReference type="ChEBI" id="CHEBI:29105"/>
    </cofactor>
    <text evidence="7">Binds 1 zinc ion.</text>
</comment>
<keyword evidence="6 7" id="KW-0482">Metalloprotease</keyword>
<organism evidence="9 10">
    <name type="scientific">Magnusiomyces paraingens</name>
    <dbReference type="NCBI Taxonomy" id="2606893"/>
    <lineage>
        <taxon>Eukaryota</taxon>
        <taxon>Fungi</taxon>
        <taxon>Dikarya</taxon>
        <taxon>Ascomycota</taxon>
        <taxon>Saccharomycotina</taxon>
        <taxon>Dipodascomycetes</taxon>
        <taxon>Dipodascales</taxon>
        <taxon>Dipodascaceae</taxon>
        <taxon>Magnusiomyces</taxon>
    </lineage>
</organism>
<dbReference type="EMBL" id="CABVLU010000005">
    <property type="protein sequence ID" value="VVT58022.1"/>
    <property type="molecule type" value="Genomic_DNA"/>
</dbReference>
<evidence type="ECO:0000313" key="9">
    <source>
        <dbReference type="EMBL" id="VVT58022.1"/>
    </source>
</evidence>
<comment type="similarity">
    <text evidence="1 7">Belongs to the peptidase M3 family.</text>
</comment>
<sequence length="717" mass="81903">MAFLLAPRKLIHRFILFNSIIQPPRYFSSSSFRMPTGPVPVPPQAAPSWDVTADHILSTVNKSIEQSKALLDDFATQDSPTWDSTLKRYLQFNAETDSATTPLLFFQNVSPHKDLRDASTKADELLSAYEIDAAMRVDVYKTFSKVFPQLEKLGLDAESLRAAKKIETRFKRDGLDLDDATREKITALRKRLSTLSIQFAKNMADEDGSLEFTAEELTGVPESVLEQLTKTEDNKYKMTFKYPDVFPVLKYAQNADVRKKVFTGFDNRNLNNDDLLAEGVKIRSEIAPLLGYENHSAFVLDDRMAKTPANVLSFLGDLHSKLKPKAQQDVDVLLKYKAQDYKERDLDFDGKLYSWDLRFYANKLLETEYKIDAQQIANYFPLQSTVDEVLSLYEHVLRLKFYKVADSDKQVWHEDVHQFHVWDASEDGKPTEFLGWFYLDLHPRPNKYGHAANFNLSPGYIDAKSGERVHPVTALVCNFSKPTEKKPSLLKHDEVVTLFHEMGHGIHNLVSKTRYSRFHGTSVEWDFVEAPSQMLEYWPWNKAQLKQLSKHYESGEPLSDSLIDSLIRTKHVNDGINLTRQVFLASFDLAIHLLKKDEPIDLVDKWYQLRTEYCLDTTGDFKSHAFSAFGHLMGGYDSGYYGYLWSEVFACDMYYTKFKADPLNSQAGYEYKTKVIGPGGSRDAMDSLKDFLGREPNNVAFMEELGVSEAGSSGNKL</sequence>
<evidence type="ECO:0000256" key="4">
    <source>
        <dbReference type="ARBA" id="ARBA00022801"/>
    </source>
</evidence>
<dbReference type="FunFam" id="3.40.390.10:FF:000006">
    <property type="entry name" value="Thimet oligopeptidase 1"/>
    <property type="match status" value="1"/>
</dbReference>
<dbReference type="GO" id="GO:0004222">
    <property type="term" value="F:metalloendopeptidase activity"/>
    <property type="evidence" value="ECO:0007669"/>
    <property type="project" value="InterPro"/>
</dbReference>
<feature type="domain" description="Peptidase M3A/M3B catalytic" evidence="8">
    <location>
        <begin position="248"/>
        <end position="706"/>
    </location>
</feature>
<protein>
    <recommendedName>
        <fullName evidence="8">Peptidase M3A/M3B catalytic domain-containing protein</fullName>
    </recommendedName>
</protein>
<name>A0A5E8C3V5_9ASCO</name>
<evidence type="ECO:0000259" key="8">
    <source>
        <dbReference type="Pfam" id="PF01432"/>
    </source>
</evidence>
<dbReference type="SUPFAM" id="SSF55486">
    <property type="entry name" value="Metalloproteases ('zincins'), catalytic domain"/>
    <property type="match status" value="1"/>
</dbReference>